<evidence type="ECO:0000313" key="13">
    <source>
        <dbReference type="EMBL" id="PAP75883.1"/>
    </source>
</evidence>
<dbReference type="SUPFAM" id="SSF116726">
    <property type="entry name" value="TrkA C-terminal domain-like"/>
    <property type="match status" value="1"/>
</dbReference>
<evidence type="ECO:0000256" key="10">
    <source>
        <dbReference type="SAM" id="MobiDB-lite"/>
    </source>
</evidence>
<accession>A0A271IXE1</accession>
<dbReference type="InterPro" id="IPR036721">
    <property type="entry name" value="RCK_C_sf"/>
</dbReference>
<evidence type="ECO:0000256" key="6">
    <source>
        <dbReference type="ARBA" id="ARBA00022692"/>
    </source>
</evidence>
<evidence type="ECO:0000256" key="7">
    <source>
        <dbReference type="ARBA" id="ARBA00022989"/>
    </source>
</evidence>
<feature type="transmembrane region" description="Helical" evidence="11">
    <location>
        <begin position="32"/>
        <end position="53"/>
    </location>
</feature>
<dbReference type="NCBIfam" id="NF003716">
    <property type="entry name" value="PRK05326.1-3"/>
    <property type="match status" value="1"/>
</dbReference>
<keyword evidence="5" id="KW-0630">Potassium</keyword>
<feature type="transmembrane region" description="Helical" evidence="11">
    <location>
        <begin position="334"/>
        <end position="354"/>
    </location>
</feature>
<feature type="transmembrane region" description="Helical" evidence="11">
    <location>
        <begin position="295"/>
        <end position="313"/>
    </location>
</feature>
<dbReference type="Pfam" id="PF00999">
    <property type="entry name" value="Na_H_Exchanger"/>
    <property type="match status" value="1"/>
</dbReference>
<feature type="transmembrane region" description="Helical" evidence="11">
    <location>
        <begin position="366"/>
        <end position="386"/>
    </location>
</feature>
<keyword evidence="3" id="KW-0050">Antiport</keyword>
<gene>
    <name evidence="13" type="ORF">BSZ37_05225</name>
</gene>
<comment type="subcellular location">
    <subcellularLocation>
        <location evidence="1">Cell membrane</location>
        <topology evidence="1">Multi-pass membrane protein</topology>
    </subcellularLocation>
</comment>
<feature type="region of interest" description="Disordered" evidence="10">
    <location>
        <begin position="554"/>
        <end position="584"/>
    </location>
</feature>
<dbReference type="Gene3D" id="1.20.1530.20">
    <property type="match status" value="1"/>
</dbReference>
<evidence type="ECO:0000256" key="4">
    <source>
        <dbReference type="ARBA" id="ARBA00022475"/>
    </source>
</evidence>
<evidence type="ECO:0000256" key="2">
    <source>
        <dbReference type="ARBA" id="ARBA00022448"/>
    </source>
</evidence>
<name>A0A271IXE1_9BACT</name>
<dbReference type="Gene3D" id="3.30.70.1450">
    <property type="entry name" value="Regulator of K+ conductance, C-terminal domain"/>
    <property type="match status" value="1"/>
</dbReference>
<reference evidence="13 14" key="1">
    <citation type="submission" date="2016-11" db="EMBL/GenBank/DDBJ databases">
        <title>Study of marine rhodopsin-containing bacteria.</title>
        <authorList>
            <person name="Yoshizawa S."/>
            <person name="Kumagai Y."/>
            <person name="Kogure K."/>
        </authorList>
    </citation>
    <scope>NUCLEOTIDE SEQUENCE [LARGE SCALE GENOMIC DNA]</scope>
    <source>
        <strain evidence="13 14">SAORIC-28</strain>
    </source>
</reference>
<dbReference type="Proteomes" id="UP000216339">
    <property type="component" value="Unassembled WGS sequence"/>
</dbReference>
<keyword evidence="7 11" id="KW-1133">Transmembrane helix</keyword>
<feature type="transmembrane region" description="Helical" evidence="11">
    <location>
        <begin position="120"/>
        <end position="139"/>
    </location>
</feature>
<evidence type="ECO:0000256" key="3">
    <source>
        <dbReference type="ARBA" id="ARBA00022449"/>
    </source>
</evidence>
<evidence type="ECO:0000256" key="8">
    <source>
        <dbReference type="ARBA" id="ARBA00023065"/>
    </source>
</evidence>
<dbReference type="Pfam" id="PF02080">
    <property type="entry name" value="TrkA_C"/>
    <property type="match status" value="1"/>
</dbReference>
<feature type="transmembrane region" description="Helical" evidence="11">
    <location>
        <begin position="188"/>
        <end position="212"/>
    </location>
</feature>
<keyword evidence="9 11" id="KW-0472">Membrane</keyword>
<dbReference type="RefSeq" id="WP_218830404.1">
    <property type="nucleotide sequence ID" value="NZ_MQWD01000001.1"/>
</dbReference>
<dbReference type="InterPro" id="IPR038770">
    <property type="entry name" value="Na+/solute_symporter_sf"/>
</dbReference>
<dbReference type="PROSITE" id="PS51202">
    <property type="entry name" value="RCK_C"/>
    <property type="match status" value="1"/>
</dbReference>
<dbReference type="GO" id="GO:0008324">
    <property type="term" value="F:monoatomic cation transmembrane transporter activity"/>
    <property type="evidence" value="ECO:0007669"/>
    <property type="project" value="InterPro"/>
</dbReference>
<dbReference type="EMBL" id="MQWD01000001">
    <property type="protein sequence ID" value="PAP75883.1"/>
    <property type="molecule type" value="Genomic_DNA"/>
</dbReference>
<dbReference type="InterPro" id="IPR006037">
    <property type="entry name" value="RCK_C"/>
</dbReference>
<evidence type="ECO:0000256" key="11">
    <source>
        <dbReference type="SAM" id="Phobius"/>
    </source>
</evidence>
<dbReference type="GO" id="GO:0015297">
    <property type="term" value="F:antiporter activity"/>
    <property type="evidence" value="ECO:0007669"/>
    <property type="project" value="UniProtKB-KW"/>
</dbReference>
<protein>
    <submittedName>
        <fullName evidence="13">K+/H+ antiporter</fullName>
    </submittedName>
</protein>
<dbReference type="GO" id="GO:0005886">
    <property type="term" value="C:plasma membrane"/>
    <property type="evidence" value="ECO:0007669"/>
    <property type="project" value="UniProtKB-SubCell"/>
</dbReference>
<feature type="transmembrane region" description="Helical" evidence="11">
    <location>
        <begin position="60"/>
        <end position="78"/>
    </location>
</feature>
<sequence>MPAVNAALFLTGLLLVFGIASSKLSARLGMPVLVLFLGVGMLAGSEGVGGVAFEDYGLANALGSVALAFILFDGGLRTSTSALRSAWRPALSLATVGVFVTAAVTGLAAAWILGLPVLHGLLLGAIVGSTDAAAVFSVLRSSGLALPERLGATLEVESGSNDPMAIFLTLGLVGVLAGTGADAGSLALLFGLQFGVGGAVGVGVGLAAAWAVGRANLDAPGLYPVLVTAFGLLAFGLAAVMGGSGFLAVYLAGIVLGNSALVFRRGIFMFHDAVAWLAQIALFVLLGLLSFPSRLLAVAGPALAVAAVLILVARPLGVALSLAPFRFTAREGAFVSWVGLKGAVPITLATFPLLAGVEGAEALFDVVFFVVLVSAVSQGWSLPLAARWLRIGRPADPAPPVTVDLHALRHVDGDVVDYTVAPSARVAGQLLRDLAFPDGVAVTLVVRDGAVVVPRGGTALRPGDHVFVAMRTRLKPLVDRLFDPEARTPPLADGLALAFPAASTLGQLHRFFGLPGPTWSADPVGGLVADGGPSRLGPFLVEPSDDPEFVRLTHAPEPEVPEGASEEGRPEAGPPEPAVAPQGA</sequence>
<feature type="transmembrane region" description="Helical" evidence="11">
    <location>
        <begin position="90"/>
        <end position="113"/>
    </location>
</feature>
<feature type="domain" description="RCK C-terminal" evidence="12">
    <location>
        <begin position="403"/>
        <end position="484"/>
    </location>
</feature>
<keyword evidence="8" id="KW-0406">Ion transport</keyword>
<keyword evidence="4" id="KW-1003">Cell membrane</keyword>
<keyword evidence="5" id="KW-0633">Potassium transport</keyword>
<dbReference type="AlphaFoldDB" id="A0A271IXE1"/>
<evidence type="ECO:0000259" key="12">
    <source>
        <dbReference type="PROSITE" id="PS51202"/>
    </source>
</evidence>
<organism evidence="13 14">
    <name type="scientific">Rubrivirga marina</name>
    <dbReference type="NCBI Taxonomy" id="1196024"/>
    <lineage>
        <taxon>Bacteria</taxon>
        <taxon>Pseudomonadati</taxon>
        <taxon>Rhodothermota</taxon>
        <taxon>Rhodothermia</taxon>
        <taxon>Rhodothermales</taxon>
        <taxon>Rubricoccaceae</taxon>
        <taxon>Rubrivirga</taxon>
    </lineage>
</organism>
<evidence type="ECO:0000256" key="1">
    <source>
        <dbReference type="ARBA" id="ARBA00004651"/>
    </source>
</evidence>
<dbReference type="GO" id="GO:0006813">
    <property type="term" value="P:potassium ion transport"/>
    <property type="evidence" value="ECO:0007669"/>
    <property type="project" value="UniProtKB-KW"/>
</dbReference>
<dbReference type="InterPro" id="IPR006153">
    <property type="entry name" value="Cation/H_exchanger_TM"/>
</dbReference>
<keyword evidence="6 11" id="KW-0812">Transmembrane</keyword>
<comment type="caution">
    <text evidence="13">The sequence shown here is derived from an EMBL/GenBank/DDBJ whole genome shotgun (WGS) entry which is preliminary data.</text>
</comment>
<keyword evidence="14" id="KW-1185">Reference proteome</keyword>
<evidence type="ECO:0000313" key="14">
    <source>
        <dbReference type="Proteomes" id="UP000216339"/>
    </source>
</evidence>
<feature type="transmembrane region" description="Helical" evidence="11">
    <location>
        <begin position="164"/>
        <end position="181"/>
    </location>
</feature>
<feature type="transmembrane region" description="Helical" evidence="11">
    <location>
        <begin position="232"/>
        <end position="256"/>
    </location>
</feature>
<proteinExistence type="predicted"/>
<dbReference type="PANTHER" id="PTHR32507:SF7">
    <property type="entry name" value="K(+)_H(+) ANTIPORTER NHAP2"/>
    <property type="match status" value="1"/>
</dbReference>
<dbReference type="GO" id="GO:1902600">
    <property type="term" value="P:proton transmembrane transport"/>
    <property type="evidence" value="ECO:0007669"/>
    <property type="project" value="InterPro"/>
</dbReference>
<dbReference type="NCBIfam" id="NF003715">
    <property type="entry name" value="PRK05326.1-2"/>
    <property type="match status" value="1"/>
</dbReference>
<keyword evidence="2" id="KW-0813">Transport</keyword>
<evidence type="ECO:0000256" key="9">
    <source>
        <dbReference type="ARBA" id="ARBA00023136"/>
    </source>
</evidence>
<feature type="transmembrane region" description="Helical" evidence="11">
    <location>
        <begin position="268"/>
        <end position="289"/>
    </location>
</feature>
<dbReference type="PANTHER" id="PTHR32507">
    <property type="entry name" value="NA(+)/H(+) ANTIPORTER 1"/>
    <property type="match status" value="1"/>
</dbReference>
<evidence type="ECO:0000256" key="5">
    <source>
        <dbReference type="ARBA" id="ARBA00022538"/>
    </source>
</evidence>